<feature type="domain" description="AN1-type" evidence="12">
    <location>
        <begin position="244"/>
        <end position="290"/>
    </location>
</feature>
<evidence type="ECO:0000259" key="11">
    <source>
        <dbReference type="PROSITE" id="PS51036"/>
    </source>
</evidence>
<feature type="region of interest" description="Disordered" evidence="9">
    <location>
        <begin position="222"/>
        <end position="241"/>
    </location>
</feature>
<evidence type="ECO:0000256" key="6">
    <source>
        <dbReference type="ARBA" id="ARBA00041047"/>
    </source>
</evidence>
<evidence type="ECO:0000313" key="14">
    <source>
        <dbReference type="Proteomes" id="UP000823872"/>
    </source>
</evidence>
<sequence>MVWSLQNRYRAQEFFTVSEPVQTFLCRGLERKVVRIVLVFIFFPNLALGLGTGVRKDLGGSICGFFVFFLSYKAGLDNIRLQCASAFLTNSVYVSGVQQRNMAQETNHSQVPMLCSTGCGFYGNPRTNGMCSVCYKEHLQRQNSSNGRISPPAASVGTLSESFPVQCADGSVPDAQSPLDSTSASVQPSPVSNQSLLSESVASSQVDSTSVDKAIPDTEDLQASVSDTAQQPSEEQSKSLEKPKQKKNRCFMCRKKVGLTGFECRCGHVYCGVHRYSDVHNCSYNYKADAAEKIRKENPVVVGEKIQKI</sequence>
<evidence type="ECO:0000256" key="2">
    <source>
        <dbReference type="ARBA" id="ARBA00022723"/>
    </source>
</evidence>
<organism evidence="13 14">
    <name type="scientific">Felis catus</name>
    <name type="common">Cat</name>
    <name type="synonym">Felis silvestris catus</name>
    <dbReference type="NCBI Taxonomy" id="9685"/>
    <lineage>
        <taxon>Eukaryota</taxon>
        <taxon>Metazoa</taxon>
        <taxon>Chordata</taxon>
        <taxon>Craniata</taxon>
        <taxon>Vertebrata</taxon>
        <taxon>Euteleostomi</taxon>
        <taxon>Mammalia</taxon>
        <taxon>Eutheria</taxon>
        <taxon>Laurasiatheria</taxon>
        <taxon>Carnivora</taxon>
        <taxon>Feliformia</taxon>
        <taxon>Felidae</taxon>
        <taxon>Felinae</taxon>
        <taxon>Felis</taxon>
    </lineage>
</organism>
<evidence type="ECO:0000256" key="8">
    <source>
        <dbReference type="PROSITE-ProRule" id="PRU00451"/>
    </source>
</evidence>
<evidence type="ECO:0000256" key="1">
    <source>
        <dbReference type="ARBA" id="ARBA00022553"/>
    </source>
</evidence>
<feature type="domain" description="A20-type" evidence="11">
    <location>
        <begin position="109"/>
        <end position="143"/>
    </location>
</feature>
<gene>
    <name evidence="13" type="primary">ZFAND6</name>
</gene>
<keyword evidence="10" id="KW-1133">Transmembrane helix</keyword>
<dbReference type="Pfam" id="PF01428">
    <property type="entry name" value="zf-AN1"/>
    <property type="match status" value="1"/>
</dbReference>
<dbReference type="PROSITE" id="PS51036">
    <property type="entry name" value="ZF_A20"/>
    <property type="match status" value="1"/>
</dbReference>
<keyword evidence="2" id="KW-0479">Metal-binding</keyword>
<dbReference type="Proteomes" id="UP000823872">
    <property type="component" value="Chromosome B3"/>
</dbReference>
<evidence type="ECO:0000256" key="10">
    <source>
        <dbReference type="SAM" id="Phobius"/>
    </source>
</evidence>
<reference evidence="13" key="3">
    <citation type="submission" date="2025-09" db="UniProtKB">
        <authorList>
            <consortium name="Ensembl"/>
        </authorList>
    </citation>
    <scope>IDENTIFICATION</scope>
    <source>
        <strain evidence="13">breed Abyssinian</strain>
    </source>
</reference>
<dbReference type="InterPro" id="IPR000058">
    <property type="entry name" value="Znf_AN1"/>
</dbReference>
<feature type="compositionally biased region" description="Polar residues" evidence="9">
    <location>
        <begin position="222"/>
        <end position="234"/>
    </location>
</feature>
<dbReference type="SUPFAM" id="SSF57716">
    <property type="entry name" value="Glucocorticoid receptor-like (DNA-binding domain)"/>
    <property type="match status" value="1"/>
</dbReference>
<dbReference type="Ensembl" id="ENSFCTT00005066911.1">
    <property type="protein sequence ID" value="ENSFCTP00005048186.1"/>
    <property type="gene ID" value="ENSFCTG00005023430.1"/>
</dbReference>
<accession>A0ABI7ZMR3</accession>
<evidence type="ECO:0000256" key="4">
    <source>
        <dbReference type="ARBA" id="ARBA00022833"/>
    </source>
</evidence>
<evidence type="ECO:0000256" key="9">
    <source>
        <dbReference type="SAM" id="MobiDB-lite"/>
    </source>
</evidence>
<dbReference type="InterPro" id="IPR035896">
    <property type="entry name" value="AN1-like_Znf"/>
</dbReference>
<protein>
    <recommendedName>
        <fullName evidence="6">AN1-type zinc finger protein 6</fullName>
    </recommendedName>
    <alternativeName>
        <fullName evidence="7">Zinc finger A20 domain-containing protein 3</fullName>
    </alternativeName>
</protein>
<evidence type="ECO:0000256" key="7">
    <source>
        <dbReference type="ARBA" id="ARBA00042125"/>
    </source>
</evidence>
<dbReference type="Pfam" id="PF01754">
    <property type="entry name" value="zf-A20"/>
    <property type="match status" value="1"/>
</dbReference>
<keyword evidence="5" id="KW-0007">Acetylation</keyword>
<dbReference type="GeneTree" id="ENSGT00940000160833"/>
<keyword evidence="10" id="KW-0812">Transmembrane</keyword>
<dbReference type="PANTHER" id="PTHR10634:SF25">
    <property type="entry name" value="AN1-TYPE ZINC FINGER PROTEIN 6"/>
    <property type="match status" value="1"/>
</dbReference>
<keyword evidence="4" id="KW-0862">Zinc</keyword>
<feature type="region of interest" description="Disordered" evidence="9">
    <location>
        <begin position="170"/>
        <end position="211"/>
    </location>
</feature>
<evidence type="ECO:0000256" key="3">
    <source>
        <dbReference type="ARBA" id="ARBA00022771"/>
    </source>
</evidence>
<evidence type="ECO:0000259" key="12">
    <source>
        <dbReference type="PROSITE" id="PS51039"/>
    </source>
</evidence>
<dbReference type="Gene3D" id="1.20.5.4770">
    <property type="match status" value="1"/>
</dbReference>
<dbReference type="InterPro" id="IPR050652">
    <property type="entry name" value="AN1_A20_ZnFinger"/>
</dbReference>
<reference evidence="13" key="2">
    <citation type="submission" date="2025-08" db="UniProtKB">
        <authorList>
            <consortium name="Ensembl"/>
        </authorList>
    </citation>
    <scope>IDENTIFICATION</scope>
    <source>
        <strain evidence="13">breed Abyssinian</strain>
    </source>
</reference>
<proteinExistence type="predicted"/>
<evidence type="ECO:0000256" key="5">
    <source>
        <dbReference type="ARBA" id="ARBA00022990"/>
    </source>
</evidence>
<feature type="transmembrane region" description="Helical" evidence="10">
    <location>
        <begin position="33"/>
        <end position="52"/>
    </location>
</feature>
<evidence type="ECO:0000313" key="13">
    <source>
        <dbReference type="Ensembl" id="ENSFCTP00005048186.1"/>
    </source>
</evidence>
<reference evidence="13 14" key="1">
    <citation type="submission" date="2021-02" db="EMBL/GenBank/DDBJ databases">
        <title>Safari Cat Assemblies.</title>
        <authorList>
            <person name="Bredemeyer K.R."/>
            <person name="Murphy W.J."/>
        </authorList>
    </citation>
    <scope>NUCLEOTIDE SEQUENCE [LARGE SCALE GENOMIC DNA]</scope>
</reference>
<dbReference type="SMART" id="SM00154">
    <property type="entry name" value="ZnF_AN1"/>
    <property type="match status" value="1"/>
</dbReference>
<dbReference type="SUPFAM" id="SSF118310">
    <property type="entry name" value="AN1-like Zinc finger"/>
    <property type="match status" value="1"/>
</dbReference>
<dbReference type="SMART" id="SM00259">
    <property type="entry name" value="ZnF_A20"/>
    <property type="match status" value="1"/>
</dbReference>
<dbReference type="PANTHER" id="PTHR10634">
    <property type="entry name" value="AN1-TYPE ZINC FINGER PROTEIN"/>
    <property type="match status" value="1"/>
</dbReference>
<dbReference type="InterPro" id="IPR002653">
    <property type="entry name" value="Znf_A20"/>
</dbReference>
<keyword evidence="10" id="KW-0472">Membrane</keyword>
<dbReference type="Gene3D" id="4.10.1110.10">
    <property type="entry name" value="AN1-like Zinc finger"/>
    <property type="match status" value="1"/>
</dbReference>
<dbReference type="PROSITE" id="PS51039">
    <property type="entry name" value="ZF_AN1"/>
    <property type="match status" value="1"/>
</dbReference>
<keyword evidence="3 8" id="KW-0863">Zinc-finger</keyword>
<keyword evidence="1" id="KW-0597">Phosphoprotein</keyword>
<feature type="compositionally biased region" description="Polar residues" evidence="9">
    <location>
        <begin position="178"/>
        <end position="211"/>
    </location>
</feature>
<name>A0ABI7ZMR3_FELCA</name>
<keyword evidence="14" id="KW-1185">Reference proteome</keyword>